<dbReference type="Proteomes" id="UP001430356">
    <property type="component" value="Unassembled WGS sequence"/>
</dbReference>
<feature type="coiled-coil region" evidence="1">
    <location>
        <begin position="209"/>
        <end position="264"/>
    </location>
</feature>
<keyword evidence="1" id="KW-0175">Coiled coil</keyword>
<protein>
    <submittedName>
        <fullName evidence="3">Uncharacterized protein</fullName>
    </submittedName>
</protein>
<evidence type="ECO:0000256" key="2">
    <source>
        <dbReference type="SAM" id="MobiDB-lite"/>
    </source>
</evidence>
<dbReference type="EMBL" id="JAECZO010000017">
    <property type="protein sequence ID" value="KAK7201585.1"/>
    <property type="molecule type" value="Genomic_DNA"/>
</dbReference>
<sequence length="280" mass="32179">MSALSERLVKQLLRIRDRELELEMKQEDYDNKVRQSEELQKELEVEQEKLSKLKSVQTTLERMNDESEARYKAVQDDDALQRKQMSEELKRQIAAADESATDLAQREQRALGRKEMLQKQKEIYDEHASSGREKIDELVAKRESQTEALTRATENNVRRAPELRQQLETETADLATATAAQAEVKAKVDEYVERFAAFQAQLGEAKKLYEAASTEKDRSTRTIKALESDAEMLRRRAVASRTERDKELAKLTALEEKAETLRSQTARFDNIAKMLSAPAE</sequence>
<reference evidence="3 4" key="1">
    <citation type="journal article" date="2021" name="MBio">
        <title>A New Model Trypanosomatid, Novymonas esmeraldas: Genomic Perception of Its 'Candidatus Pandoraea novymonadis' Endosymbiont.</title>
        <authorList>
            <person name="Zakharova A."/>
            <person name="Saura A."/>
            <person name="Butenko A."/>
            <person name="Podesvova L."/>
            <person name="Warmusova S."/>
            <person name="Kostygov A.Y."/>
            <person name="Nenarokova A."/>
            <person name="Lukes J."/>
            <person name="Opperdoes F.R."/>
            <person name="Yurchenko V."/>
        </authorList>
    </citation>
    <scope>NUCLEOTIDE SEQUENCE [LARGE SCALE GENOMIC DNA]</scope>
    <source>
        <strain evidence="3 4">E262AT.01</strain>
    </source>
</reference>
<keyword evidence="4" id="KW-1185">Reference proteome</keyword>
<evidence type="ECO:0000313" key="4">
    <source>
        <dbReference type="Proteomes" id="UP001430356"/>
    </source>
</evidence>
<name>A0AAW0F5Y0_9TRYP</name>
<organism evidence="3 4">
    <name type="scientific">Novymonas esmeraldas</name>
    <dbReference type="NCBI Taxonomy" id="1808958"/>
    <lineage>
        <taxon>Eukaryota</taxon>
        <taxon>Discoba</taxon>
        <taxon>Euglenozoa</taxon>
        <taxon>Kinetoplastea</taxon>
        <taxon>Metakinetoplastina</taxon>
        <taxon>Trypanosomatida</taxon>
        <taxon>Trypanosomatidae</taxon>
        <taxon>Novymonas</taxon>
    </lineage>
</organism>
<proteinExistence type="predicted"/>
<dbReference type="AlphaFoldDB" id="A0AAW0F5Y0"/>
<feature type="region of interest" description="Disordered" evidence="2">
    <location>
        <begin position="91"/>
        <end position="112"/>
    </location>
</feature>
<evidence type="ECO:0000313" key="3">
    <source>
        <dbReference type="EMBL" id="KAK7201585.1"/>
    </source>
</evidence>
<gene>
    <name evidence="3" type="ORF">NESM_000222900</name>
</gene>
<comment type="caution">
    <text evidence="3">The sequence shown here is derived from an EMBL/GenBank/DDBJ whole genome shotgun (WGS) entry which is preliminary data.</text>
</comment>
<feature type="coiled-coil region" evidence="1">
    <location>
        <begin position="22"/>
        <end position="56"/>
    </location>
</feature>
<evidence type="ECO:0000256" key="1">
    <source>
        <dbReference type="SAM" id="Coils"/>
    </source>
</evidence>
<accession>A0AAW0F5Y0</accession>